<name>A0A8S5LFC2_9CAUD</name>
<organism evidence="1">
    <name type="scientific">Siphoviridae sp. ctABi4</name>
    <dbReference type="NCBI Taxonomy" id="2823566"/>
    <lineage>
        <taxon>Viruses</taxon>
        <taxon>Duplodnaviria</taxon>
        <taxon>Heunggongvirae</taxon>
        <taxon>Uroviricota</taxon>
        <taxon>Caudoviricetes</taxon>
    </lineage>
</organism>
<reference evidence="1" key="1">
    <citation type="journal article" date="2021" name="Proc. Natl. Acad. Sci. U.S.A.">
        <title>A Catalog of Tens of Thousands of Viruses from Human Metagenomes Reveals Hidden Associations with Chronic Diseases.</title>
        <authorList>
            <person name="Tisza M.J."/>
            <person name="Buck C.B."/>
        </authorList>
    </citation>
    <scope>NUCLEOTIDE SEQUENCE</scope>
    <source>
        <strain evidence="1">CtABi4</strain>
    </source>
</reference>
<proteinExistence type="predicted"/>
<accession>A0A8S5LFC2</accession>
<sequence length="246" mass="26654">MAYTKTNWEDAPSTATPLCAESLNKIENGIYENSIDIALAGGNINTLSERIIAINTALSAKADKTELEDEITDIDETVTMKINLKADKDSVDNAVAQLSKQIADNKSSADESISTLSQTVTDNKAATDKSLAAKYDSSNFESGTGTLAPAQEIYAGCEGSFVYSKNGNIVTVSVNITALLSHKKYIQMSGLPYAAKNESRLSSFVVYSTANKLINIRLDGSWIYVSSTDIFAEDEKINFIITYIIR</sequence>
<evidence type="ECO:0000313" key="1">
    <source>
        <dbReference type="EMBL" id="DAD68618.1"/>
    </source>
</evidence>
<dbReference type="EMBL" id="BK014705">
    <property type="protein sequence ID" value="DAD68618.1"/>
    <property type="molecule type" value="Genomic_DNA"/>
</dbReference>
<protein>
    <submittedName>
        <fullName evidence="1">Uncharacterized protein</fullName>
    </submittedName>
</protein>